<dbReference type="PROSITE" id="PS50850">
    <property type="entry name" value="MFS"/>
    <property type="match status" value="1"/>
</dbReference>
<gene>
    <name evidence="9" type="ORF">SAMN02746019_00019800</name>
</gene>
<comment type="subcellular location">
    <subcellularLocation>
        <location evidence="1">Cell membrane</location>
        <topology evidence="1">Multi-pass membrane protein</topology>
    </subcellularLocation>
</comment>
<feature type="domain" description="Major facilitator superfamily (MFS) profile" evidence="8">
    <location>
        <begin position="20"/>
        <end position="521"/>
    </location>
</feature>
<feature type="transmembrane region" description="Helical" evidence="7">
    <location>
        <begin position="228"/>
        <end position="252"/>
    </location>
</feature>
<evidence type="ECO:0000313" key="9">
    <source>
        <dbReference type="EMBL" id="SNB73818.1"/>
    </source>
</evidence>
<proteinExistence type="predicted"/>
<feature type="compositionally biased region" description="Polar residues" evidence="6">
    <location>
        <begin position="524"/>
        <end position="542"/>
    </location>
</feature>
<feature type="transmembrane region" description="Helical" evidence="7">
    <location>
        <begin position="353"/>
        <end position="372"/>
    </location>
</feature>
<keyword evidence="5 7" id="KW-0472">Membrane</keyword>
<evidence type="ECO:0000256" key="5">
    <source>
        <dbReference type="ARBA" id="ARBA00023136"/>
    </source>
</evidence>
<keyword evidence="10" id="KW-1185">Reference proteome</keyword>
<dbReference type="SUPFAM" id="SSF103473">
    <property type="entry name" value="MFS general substrate transporter"/>
    <property type="match status" value="1"/>
</dbReference>
<feature type="transmembrane region" description="Helical" evidence="7">
    <location>
        <begin position="60"/>
        <end position="78"/>
    </location>
</feature>
<keyword evidence="2" id="KW-0813">Transport</keyword>
<feature type="transmembrane region" description="Helical" evidence="7">
    <location>
        <begin position="90"/>
        <end position="109"/>
    </location>
</feature>
<evidence type="ECO:0000256" key="4">
    <source>
        <dbReference type="ARBA" id="ARBA00022989"/>
    </source>
</evidence>
<feature type="transmembrane region" description="Helical" evidence="7">
    <location>
        <begin position="486"/>
        <end position="510"/>
    </location>
</feature>
<dbReference type="InterPro" id="IPR020846">
    <property type="entry name" value="MFS_dom"/>
</dbReference>
<evidence type="ECO:0000256" key="3">
    <source>
        <dbReference type="ARBA" id="ARBA00022692"/>
    </source>
</evidence>
<feature type="transmembrane region" description="Helical" evidence="7">
    <location>
        <begin position="384"/>
        <end position="401"/>
    </location>
</feature>
<evidence type="ECO:0000256" key="6">
    <source>
        <dbReference type="SAM" id="MobiDB-lite"/>
    </source>
</evidence>
<dbReference type="RefSeq" id="WP_088572229.1">
    <property type="nucleotide sequence ID" value="NZ_FYEK01000071.1"/>
</dbReference>
<protein>
    <submittedName>
        <fullName evidence="9">Predicted arabinose efflux permease, MFS family</fullName>
    </submittedName>
</protein>
<feature type="transmembrane region" description="Helical" evidence="7">
    <location>
        <begin position="272"/>
        <end position="289"/>
    </location>
</feature>
<sequence length="542" mass="56993">MSKEADSPKRQGPGDSPYWILGALAFGVFIAADDLTVVSTMLPRMIVDFEIPIPSGLRDAAWIVSAYLIAYVTAMPLMGRLSDRYGRLPLYALSLSLFLAGSLLVLSARTLPMLIAARALQAFGGGAVVPIAMAAVGDRFPEGRRGFAIGLLAAIDTLGWIWGPLYGALLIRYGPEVGAWLHHALGLPVALAGWSWQWQFALNVPLTLLALAAAGVGRRAFGTPPRALAVDIPGVALFSAALIALHFGLARMGGSLDLPDFSNRAPGAPEQAWPWLLLSALALLLLLGYEHRAHAPFLPLELFRRRNLVGAGLVNLILGIGLITPMVQVPLFINTLRGEGATPEEWLGRAALRSGQVLSGLTGGMALGALIGGWASRWGYRRPALIGILAAALALGLAARWEAEEPFGRMFRHMALAGLGLGAATSAVSAAALDAAPPTARGLVSGLLLILRLIGMSLGMAGLTAWGTSRFERMVAAYTLAELPAALPAITLAILREIFGLAALTMGLALPIAATLRPLREGTSARSTRSSQDSVIPDSFNS</sequence>
<dbReference type="InParanoid" id="A0A212RMM9"/>
<reference evidence="10" key="1">
    <citation type="submission" date="2017-06" db="EMBL/GenBank/DDBJ databases">
        <authorList>
            <person name="Varghese N."/>
            <person name="Submissions S."/>
        </authorList>
    </citation>
    <scope>NUCLEOTIDE SEQUENCE [LARGE SCALE GENOMIC DNA]</scope>
    <source>
        <strain evidence="10">JAD2</strain>
    </source>
</reference>
<dbReference type="Gene3D" id="1.20.1250.20">
    <property type="entry name" value="MFS general substrate transporter like domains"/>
    <property type="match status" value="2"/>
</dbReference>
<keyword evidence="3 7" id="KW-0812">Transmembrane</keyword>
<dbReference type="PANTHER" id="PTHR23501">
    <property type="entry name" value="MAJOR FACILITATOR SUPERFAMILY"/>
    <property type="match status" value="1"/>
</dbReference>
<dbReference type="GO" id="GO:0005886">
    <property type="term" value="C:plasma membrane"/>
    <property type="evidence" value="ECO:0007669"/>
    <property type="project" value="UniProtKB-SubCell"/>
</dbReference>
<feature type="transmembrane region" description="Helical" evidence="7">
    <location>
        <begin position="148"/>
        <end position="171"/>
    </location>
</feature>
<dbReference type="InterPro" id="IPR011701">
    <property type="entry name" value="MFS"/>
</dbReference>
<feature type="transmembrane region" description="Helical" evidence="7">
    <location>
        <begin position="18"/>
        <end position="40"/>
    </location>
</feature>
<organism evidence="9 10">
    <name type="scientific">Thermoflexus hugenholtzii JAD2</name>
    <dbReference type="NCBI Taxonomy" id="877466"/>
    <lineage>
        <taxon>Bacteria</taxon>
        <taxon>Bacillati</taxon>
        <taxon>Chloroflexota</taxon>
        <taxon>Thermoflexia</taxon>
        <taxon>Thermoflexales</taxon>
        <taxon>Thermoflexaceae</taxon>
        <taxon>Thermoflexus</taxon>
    </lineage>
</organism>
<evidence type="ECO:0000313" key="10">
    <source>
        <dbReference type="Proteomes" id="UP000197025"/>
    </source>
</evidence>
<feature type="transmembrane region" description="Helical" evidence="7">
    <location>
        <begin position="196"/>
        <end position="216"/>
    </location>
</feature>
<evidence type="ECO:0000259" key="8">
    <source>
        <dbReference type="PROSITE" id="PS50850"/>
    </source>
</evidence>
<dbReference type="AlphaFoldDB" id="A0A212RMM9"/>
<evidence type="ECO:0000256" key="7">
    <source>
        <dbReference type="SAM" id="Phobius"/>
    </source>
</evidence>
<name>A0A212RMM9_9CHLR</name>
<feature type="region of interest" description="Disordered" evidence="6">
    <location>
        <begin position="523"/>
        <end position="542"/>
    </location>
</feature>
<keyword evidence="4 7" id="KW-1133">Transmembrane helix</keyword>
<feature type="transmembrane region" description="Helical" evidence="7">
    <location>
        <begin position="413"/>
        <end position="433"/>
    </location>
</feature>
<accession>A0A212RMM9</accession>
<dbReference type="EMBL" id="FYEK01000071">
    <property type="protein sequence ID" value="SNB73818.1"/>
    <property type="molecule type" value="Genomic_DNA"/>
</dbReference>
<dbReference type="GO" id="GO:0022857">
    <property type="term" value="F:transmembrane transporter activity"/>
    <property type="evidence" value="ECO:0007669"/>
    <property type="project" value="InterPro"/>
</dbReference>
<dbReference type="Proteomes" id="UP000197025">
    <property type="component" value="Unassembled WGS sequence"/>
</dbReference>
<dbReference type="OrthoDB" id="146256at2"/>
<dbReference type="Pfam" id="PF07690">
    <property type="entry name" value="MFS_1"/>
    <property type="match status" value="1"/>
</dbReference>
<evidence type="ECO:0000256" key="1">
    <source>
        <dbReference type="ARBA" id="ARBA00004651"/>
    </source>
</evidence>
<feature type="transmembrane region" description="Helical" evidence="7">
    <location>
        <begin position="309"/>
        <end position="333"/>
    </location>
</feature>
<evidence type="ECO:0000256" key="2">
    <source>
        <dbReference type="ARBA" id="ARBA00022448"/>
    </source>
</evidence>
<feature type="transmembrane region" description="Helical" evidence="7">
    <location>
        <begin position="445"/>
        <end position="466"/>
    </location>
</feature>
<feature type="transmembrane region" description="Helical" evidence="7">
    <location>
        <begin position="115"/>
        <end position="136"/>
    </location>
</feature>
<dbReference type="PANTHER" id="PTHR23501:SF191">
    <property type="entry name" value="VACUOLAR BASIC AMINO ACID TRANSPORTER 4"/>
    <property type="match status" value="1"/>
</dbReference>
<dbReference type="InterPro" id="IPR036259">
    <property type="entry name" value="MFS_trans_sf"/>
</dbReference>